<keyword evidence="2 4" id="KW-0479">Metal-binding</keyword>
<dbReference type="PANTHER" id="PTHR33751:SF11">
    <property type="entry name" value="BLL4483 PROTEIN"/>
    <property type="match status" value="1"/>
</dbReference>
<keyword evidence="7" id="KW-1185">Reference proteome</keyword>
<dbReference type="SUPFAM" id="SSF46626">
    <property type="entry name" value="Cytochrome c"/>
    <property type="match status" value="2"/>
</dbReference>
<evidence type="ECO:0000259" key="5">
    <source>
        <dbReference type="PROSITE" id="PS51007"/>
    </source>
</evidence>
<dbReference type="InterPro" id="IPR050597">
    <property type="entry name" value="Cytochrome_c_Oxidase_Subunit"/>
</dbReference>
<evidence type="ECO:0000256" key="1">
    <source>
        <dbReference type="ARBA" id="ARBA00022617"/>
    </source>
</evidence>
<dbReference type="Gene3D" id="1.10.760.10">
    <property type="entry name" value="Cytochrome c-like domain"/>
    <property type="match status" value="2"/>
</dbReference>
<keyword evidence="1 4" id="KW-0349">Heme</keyword>
<dbReference type="InterPro" id="IPR024167">
    <property type="entry name" value="Cytochrome_c4-like"/>
</dbReference>
<accession>A0ABU9CL16</accession>
<keyword evidence="3 4" id="KW-0408">Iron</keyword>
<comment type="caution">
    <text evidence="6">The sequence shown here is derived from an EMBL/GenBank/DDBJ whole genome shotgun (WGS) entry which is preliminary data.</text>
</comment>
<gene>
    <name evidence="6" type="ORF">AACH10_13560</name>
</gene>
<evidence type="ECO:0000313" key="7">
    <source>
        <dbReference type="Proteomes" id="UP001365405"/>
    </source>
</evidence>
<protein>
    <submittedName>
        <fullName evidence="6">C-type cytochrome</fullName>
    </submittedName>
</protein>
<dbReference type="EMBL" id="JBBUTH010000007">
    <property type="protein sequence ID" value="MEK8051272.1"/>
    <property type="molecule type" value="Genomic_DNA"/>
</dbReference>
<evidence type="ECO:0000256" key="4">
    <source>
        <dbReference type="PROSITE-ProRule" id="PRU00433"/>
    </source>
</evidence>
<dbReference type="PROSITE" id="PS51007">
    <property type="entry name" value="CYTC"/>
    <property type="match status" value="1"/>
</dbReference>
<reference evidence="6 7" key="1">
    <citation type="submission" date="2024-04" db="EMBL/GenBank/DDBJ databases">
        <title>Novel species of the genus Ideonella isolated from streams.</title>
        <authorList>
            <person name="Lu H."/>
        </authorList>
    </citation>
    <scope>NUCLEOTIDE SEQUENCE [LARGE SCALE GENOMIC DNA]</scope>
    <source>
        <strain evidence="6 7">DXS22W</strain>
    </source>
</reference>
<sequence>MARRVLACTACHGAEGRAVGSAFVPRIAGKPAGYLYRQMLNFRDGQRRHEGMARLLAPLSNEYLREIAAHFAALDLPWPTPQPGPATPALLAQGEQLVRQGDVARRVPACTACHGAALTGVAPAVPGLLGLPHDYITAQLGAWRAGTRRALAPDCMHDVAARLSPEASAAVAAWLTRQPMPADHRAVAALPAPMPLRCGAAPEAR</sequence>
<feature type="domain" description="Cytochrome c" evidence="5">
    <location>
        <begin position="89"/>
        <end position="179"/>
    </location>
</feature>
<evidence type="ECO:0000313" key="6">
    <source>
        <dbReference type="EMBL" id="MEK8051272.1"/>
    </source>
</evidence>
<evidence type="ECO:0000256" key="2">
    <source>
        <dbReference type="ARBA" id="ARBA00022723"/>
    </source>
</evidence>
<dbReference type="RefSeq" id="WP_341410961.1">
    <property type="nucleotide sequence ID" value="NZ_JBBUTH010000007.1"/>
</dbReference>
<dbReference type="Proteomes" id="UP001365405">
    <property type="component" value="Unassembled WGS sequence"/>
</dbReference>
<evidence type="ECO:0000256" key="3">
    <source>
        <dbReference type="ARBA" id="ARBA00023004"/>
    </source>
</evidence>
<proteinExistence type="predicted"/>
<organism evidence="6 7">
    <name type="scientific">Pseudaquabacterium inlustre</name>
    <dbReference type="NCBI Taxonomy" id="2984192"/>
    <lineage>
        <taxon>Bacteria</taxon>
        <taxon>Pseudomonadati</taxon>
        <taxon>Pseudomonadota</taxon>
        <taxon>Betaproteobacteria</taxon>
        <taxon>Burkholderiales</taxon>
        <taxon>Sphaerotilaceae</taxon>
        <taxon>Pseudaquabacterium</taxon>
    </lineage>
</organism>
<dbReference type="InterPro" id="IPR009056">
    <property type="entry name" value="Cyt_c-like_dom"/>
</dbReference>
<dbReference type="PIRSF" id="PIRSF000005">
    <property type="entry name" value="Cytochrome_c4"/>
    <property type="match status" value="1"/>
</dbReference>
<dbReference type="InterPro" id="IPR036909">
    <property type="entry name" value="Cyt_c-like_dom_sf"/>
</dbReference>
<dbReference type="PANTHER" id="PTHR33751">
    <property type="entry name" value="CBB3-TYPE CYTOCHROME C OXIDASE SUBUNIT FIXP"/>
    <property type="match status" value="1"/>
</dbReference>
<name>A0ABU9CL16_9BURK</name>